<reference evidence="2" key="2">
    <citation type="journal article" date="2021" name="PeerJ">
        <title>Extensive microbial diversity within the chicken gut microbiome revealed by metagenomics and culture.</title>
        <authorList>
            <person name="Gilroy R."/>
            <person name="Ravi A."/>
            <person name="Getino M."/>
            <person name="Pursley I."/>
            <person name="Horton D.L."/>
            <person name="Alikhan N.F."/>
            <person name="Baker D."/>
            <person name="Gharbi K."/>
            <person name="Hall N."/>
            <person name="Watson M."/>
            <person name="Adriaenssens E.M."/>
            <person name="Foster-Nyarko E."/>
            <person name="Jarju S."/>
            <person name="Secka A."/>
            <person name="Antonio M."/>
            <person name="Oren A."/>
            <person name="Chaudhuri R.R."/>
            <person name="La Ragione R."/>
            <person name="Hildebrand F."/>
            <person name="Pallen M.J."/>
        </authorList>
    </citation>
    <scope>NUCLEOTIDE SEQUENCE</scope>
    <source>
        <strain evidence="2">11159</strain>
    </source>
</reference>
<dbReference type="InterPro" id="IPR038078">
    <property type="entry name" value="PhoU-like_sf"/>
</dbReference>
<feature type="non-terminal residue" evidence="2">
    <location>
        <position position="1"/>
    </location>
</feature>
<evidence type="ECO:0000313" key="3">
    <source>
        <dbReference type="Proteomes" id="UP000823613"/>
    </source>
</evidence>
<feature type="domain" description="PhoU" evidence="1">
    <location>
        <begin position="9"/>
        <end position="47"/>
    </location>
</feature>
<dbReference type="Pfam" id="PF01895">
    <property type="entry name" value="PhoU"/>
    <property type="match status" value="1"/>
</dbReference>
<protein>
    <submittedName>
        <fullName evidence="2">Phosphate transport system regulatory protein PhoU</fullName>
    </submittedName>
</protein>
<dbReference type="EMBL" id="JADIMY010000074">
    <property type="protein sequence ID" value="MBO8427595.1"/>
    <property type="molecule type" value="Genomic_DNA"/>
</dbReference>
<accession>A0A9D9GUD1</accession>
<dbReference type="Proteomes" id="UP000823613">
    <property type="component" value="Unassembled WGS sequence"/>
</dbReference>
<evidence type="ECO:0000313" key="2">
    <source>
        <dbReference type="EMBL" id="MBO8427595.1"/>
    </source>
</evidence>
<dbReference type="InterPro" id="IPR026022">
    <property type="entry name" value="PhoU_dom"/>
</dbReference>
<dbReference type="AlphaFoldDB" id="A0A9D9GUD1"/>
<proteinExistence type="predicted"/>
<comment type="caution">
    <text evidence="2">The sequence shown here is derived from an EMBL/GenBank/DDBJ whole genome shotgun (WGS) entry which is preliminary data.</text>
</comment>
<evidence type="ECO:0000259" key="1">
    <source>
        <dbReference type="Pfam" id="PF01895"/>
    </source>
</evidence>
<dbReference type="SUPFAM" id="SSF109755">
    <property type="entry name" value="PhoU-like"/>
    <property type="match status" value="1"/>
</dbReference>
<organism evidence="2 3">
    <name type="scientific">Candidatus Onthovivens merdipullorum</name>
    <dbReference type="NCBI Taxonomy" id="2840889"/>
    <lineage>
        <taxon>Bacteria</taxon>
        <taxon>Bacillati</taxon>
        <taxon>Bacillota</taxon>
        <taxon>Bacilli</taxon>
        <taxon>Bacillales</taxon>
        <taxon>Candidatus Onthovivens</taxon>
    </lineage>
</organism>
<sequence>KFWEVVKTIVKYNEEKKITAYNTVYQTMIVKYLERIADHLVNINEWIVYIKNGYYKSKVIV</sequence>
<dbReference type="Gene3D" id="1.20.58.220">
    <property type="entry name" value="Phosphate transport system protein phou homolog 2, domain 2"/>
    <property type="match status" value="1"/>
</dbReference>
<reference evidence="2" key="1">
    <citation type="submission" date="2020-10" db="EMBL/GenBank/DDBJ databases">
        <authorList>
            <person name="Gilroy R."/>
        </authorList>
    </citation>
    <scope>NUCLEOTIDE SEQUENCE</scope>
    <source>
        <strain evidence="2">11159</strain>
    </source>
</reference>
<gene>
    <name evidence="2" type="ORF">IAC58_03485</name>
</gene>
<name>A0A9D9GUD1_9BACL</name>